<dbReference type="PROSITE" id="PS51257">
    <property type="entry name" value="PROKAR_LIPOPROTEIN"/>
    <property type="match status" value="1"/>
</dbReference>
<comment type="caution">
    <text evidence="1">The sequence shown here is derived from an EMBL/GenBank/DDBJ whole genome shotgun (WGS) entry which is preliminary data.</text>
</comment>
<dbReference type="Proteomes" id="UP000238191">
    <property type="component" value="Unassembled WGS sequence"/>
</dbReference>
<gene>
    <name evidence="1" type="ORF">XpiCFBP4643_22860</name>
</gene>
<reference evidence="2" key="1">
    <citation type="submission" date="2016-08" db="EMBL/GenBank/DDBJ databases">
        <authorList>
            <person name="Merda D."/>
            <person name="Briand M."/>
            <person name="Taghouti G."/>
            <person name="Carrere S."/>
            <person name="Gouzy J."/>
            <person name="Portier P."/>
            <person name="Jacques M.-A."/>
            <person name="Fischer-Le Saux M."/>
        </authorList>
    </citation>
    <scope>NUCLEOTIDE SEQUENCE [LARGE SCALE GENOMIC DNA]</scope>
    <source>
        <strain evidence="2">CFBP4643</strain>
    </source>
</reference>
<dbReference type="AlphaFoldDB" id="A0A2S7CQM8"/>
<evidence type="ECO:0000313" key="2">
    <source>
        <dbReference type="Proteomes" id="UP000238191"/>
    </source>
</evidence>
<evidence type="ECO:0000313" key="1">
    <source>
        <dbReference type="EMBL" id="PPU63885.1"/>
    </source>
</evidence>
<protein>
    <submittedName>
        <fullName evidence="1">Uncharacterized protein</fullName>
    </submittedName>
</protein>
<keyword evidence="2" id="KW-1185">Reference proteome</keyword>
<accession>A0A2S7CQM8</accession>
<organism evidence="1 2">
    <name type="scientific">Xanthomonas pisi</name>
    <dbReference type="NCBI Taxonomy" id="56457"/>
    <lineage>
        <taxon>Bacteria</taxon>
        <taxon>Pseudomonadati</taxon>
        <taxon>Pseudomonadota</taxon>
        <taxon>Gammaproteobacteria</taxon>
        <taxon>Lysobacterales</taxon>
        <taxon>Lysobacteraceae</taxon>
        <taxon>Xanthomonas</taxon>
    </lineage>
</organism>
<sequence length="136" mass="14913">MSSIVRSFTAFAAILVAILAGCATDSTVRSNASVLPGTYYSGDGLGRNVTVVRPDGTYSSNWEGCLGIYGKSMGTWLVQGEHILFHPLSEKDQLAGYLTRATTIEHSGRLGFARDQDLKQDRINEQLVFFREIPRP</sequence>
<proteinExistence type="predicted"/>
<dbReference type="EMBL" id="MDEI01000039">
    <property type="protein sequence ID" value="PPU63885.1"/>
    <property type="molecule type" value="Genomic_DNA"/>
</dbReference>
<name>A0A2S7CQM8_9XANT</name>